<proteinExistence type="predicted"/>
<reference evidence="1 2" key="1">
    <citation type="submission" date="2011-07" db="EMBL/GenBank/DDBJ databases">
        <authorList>
            <person name="Coyne R."/>
            <person name="Brami D."/>
            <person name="Johnson J."/>
            <person name="Hostetler J."/>
            <person name="Hannick L."/>
            <person name="Clark T."/>
            <person name="Cassidy-Hanley D."/>
            <person name="Inman J."/>
        </authorList>
    </citation>
    <scope>NUCLEOTIDE SEQUENCE [LARGE SCALE GENOMIC DNA]</scope>
    <source>
        <strain evidence="1 2">G5</strain>
    </source>
</reference>
<evidence type="ECO:0000313" key="1">
    <source>
        <dbReference type="EMBL" id="EGR32880.1"/>
    </source>
</evidence>
<accession>G0QPG7</accession>
<sequence>QCSDNCLKCSIPTQCQVCQFGYFELTINQNDIICIKCPYFDITLGQNQSIFQCANCIFDHFKFSQTLKCEYNYVLNSKIPTSNPQLYQNYLKIQDQTAQQLFILIKIDFKTFKLEQCFGCEQWCLNQINPKCFIFDEANFYPLQKYVLCKNGFFYVNKTCQQCPSNCIECDLQKNCLQCDKGYVINNLFQCQLCTTLLSDCLECFFGNSSLNLNEQPQLWKQYLTPQDLIDNNITIRCTKCNISTTYLIPSKDLLKCEGCNPNCISCYYIKQDNGVQINHSINPKVIPNDEISLYQKYCFLCIVSYFVSFNGTCEICDISRCNLCYYGELSGTNQFYTLNIGFIYLTNKGKLVKKCYDCVSSSTSQRAIMINGSCSTQNSLKTLDANCYQWLQINTTSVLANDYICMECNNYGFNIDLPANQRKCDKSNSVIHPNCVSFYYYLSGLNSLIISICVRCKRGFTASVANGCVSCQSGQDFDYGITAENICKHCSHITPTGYNFTHYIFFNRPKIPQNQIDLIEQTYNIRTKPLCEVCIDKKVYGVCTNLNFCQLLVSNCQKLTSVYDGCKTDQNSVVYCESCPFKLQDVKNSDSTISKVKISQTVALIPNQCSLCPRYCSFCQERTLDQIKQQNPYFITQLIFKQFTTKCFKCIQVNDMCNLGDSKGGFGYTCPFTNNASGTDFAPYYNQIVNQCTICNKQNLQCNRIHKMQKIIDCRSLNDIASGMKIDTLTLTKINIQEQSFSNTIDLNFNEFDTYELQKDLFYRLNEDNFTQFQFEILVIPIKKSFKLQNGQTVTDGAYCMFPSQLNISTKIARYSRIFQMCESTLLTDIVPIFSLTNINIQEIVFDNVFHPIYLIMLIKQFQKM</sequence>
<dbReference type="AlphaFoldDB" id="G0QPG7"/>
<keyword evidence="2" id="KW-1185">Reference proteome</keyword>
<protein>
    <submittedName>
        <fullName evidence="1">Uncharacterized protein</fullName>
    </submittedName>
</protein>
<dbReference type="Proteomes" id="UP000008983">
    <property type="component" value="Unassembled WGS sequence"/>
</dbReference>
<dbReference type="RefSeq" id="XP_004036866.1">
    <property type="nucleotide sequence ID" value="XM_004036818.1"/>
</dbReference>
<dbReference type="OrthoDB" id="300641at2759"/>
<dbReference type="STRING" id="857967.G0QPG7"/>
<organism evidence="1 2">
    <name type="scientific">Ichthyophthirius multifiliis</name>
    <name type="common">White spot disease agent</name>
    <name type="synonym">Ich</name>
    <dbReference type="NCBI Taxonomy" id="5932"/>
    <lineage>
        <taxon>Eukaryota</taxon>
        <taxon>Sar</taxon>
        <taxon>Alveolata</taxon>
        <taxon>Ciliophora</taxon>
        <taxon>Intramacronucleata</taxon>
        <taxon>Oligohymenophorea</taxon>
        <taxon>Hymenostomatida</taxon>
        <taxon>Ophryoglenina</taxon>
        <taxon>Ichthyophthirius</taxon>
    </lineage>
</organism>
<dbReference type="EMBL" id="GL983557">
    <property type="protein sequence ID" value="EGR32880.1"/>
    <property type="molecule type" value="Genomic_DNA"/>
</dbReference>
<name>G0QPG7_ICHMU</name>
<dbReference type="InParanoid" id="G0QPG7"/>
<feature type="non-terminal residue" evidence="1">
    <location>
        <position position="1"/>
    </location>
</feature>
<evidence type="ECO:0000313" key="2">
    <source>
        <dbReference type="Proteomes" id="UP000008983"/>
    </source>
</evidence>
<dbReference type="GeneID" id="14909057"/>
<dbReference type="eggNOG" id="KOG3525">
    <property type="taxonomic scope" value="Eukaryota"/>
</dbReference>
<gene>
    <name evidence="1" type="ORF">IMG5_067860</name>
</gene>